<feature type="region of interest" description="Disordered" evidence="1">
    <location>
        <begin position="213"/>
        <end position="236"/>
    </location>
</feature>
<accession>A0A5P2VYZ4</accession>
<sequence length="236" mass="26354">MRLSAREPCWALVCEGALLGAQSAIAVAPAVTTAVRPVPPRSPRKRLEPQFGDRIRLGVLTEEITPEVVDEVLELTGRAERRRRLLPARAVVYFLCQDAYVRGVKVLGILHDLRESLETVAGQIACVISGTSQRVPYLTVQSGKPATESLDCCLSRSQALRLWYDGSFWDALQREERIGGRNPPLHRGCSMHRIPRAHPCPRIPRHSLRHKVTRPAQSAHVNPRPVAVWPEPKEQP</sequence>
<protein>
    <recommendedName>
        <fullName evidence="2">Transposase IS4 N-terminal domain-containing protein</fullName>
    </recommendedName>
</protein>
<feature type="domain" description="Transposase IS4 N-terminal" evidence="2">
    <location>
        <begin position="55"/>
        <end position="120"/>
    </location>
</feature>
<dbReference type="AlphaFoldDB" id="A0A5P2VYZ4"/>
<evidence type="ECO:0000259" key="2">
    <source>
        <dbReference type="Pfam" id="PF13006"/>
    </source>
</evidence>
<evidence type="ECO:0000313" key="3">
    <source>
        <dbReference type="EMBL" id="QEV37982.1"/>
    </source>
</evidence>
<dbReference type="Pfam" id="PF13006">
    <property type="entry name" value="Nterm_IS4"/>
    <property type="match status" value="1"/>
</dbReference>
<dbReference type="Proteomes" id="UP000325763">
    <property type="component" value="Chromosome"/>
</dbReference>
<evidence type="ECO:0000313" key="4">
    <source>
        <dbReference type="Proteomes" id="UP000325763"/>
    </source>
</evidence>
<evidence type="ECO:0000256" key="1">
    <source>
        <dbReference type="SAM" id="MobiDB-lite"/>
    </source>
</evidence>
<name>A0A5P2VYZ4_9ACTN</name>
<proteinExistence type="predicted"/>
<dbReference type="EMBL" id="CP023747">
    <property type="protein sequence ID" value="QEV37982.1"/>
    <property type="molecule type" value="Genomic_DNA"/>
</dbReference>
<gene>
    <name evidence="3" type="ORF">CP978_05030</name>
</gene>
<organism evidence="3 4">
    <name type="scientific">Streptomyces nodosus</name>
    <dbReference type="NCBI Taxonomy" id="40318"/>
    <lineage>
        <taxon>Bacteria</taxon>
        <taxon>Bacillati</taxon>
        <taxon>Actinomycetota</taxon>
        <taxon>Actinomycetes</taxon>
        <taxon>Kitasatosporales</taxon>
        <taxon>Streptomycetaceae</taxon>
        <taxon>Streptomyces</taxon>
    </lineage>
</organism>
<dbReference type="KEGG" id="snq:CP978_05030"/>
<reference evidence="3 4" key="1">
    <citation type="submission" date="2017-09" db="EMBL/GenBank/DDBJ databases">
        <title>Streptomyces genome completion.</title>
        <authorList>
            <person name="Lee N."/>
            <person name="Cho B.-K."/>
        </authorList>
    </citation>
    <scope>NUCLEOTIDE SEQUENCE [LARGE SCALE GENOMIC DNA]</scope>
    <source>
        <strain evidence="3 4">ATCC 14899</strain>
    </source>
</reference>
<dbReference type="InterPro" id="IPR024473">
    <property type="entry name" value="Transposases_IS4_N"/>
</dbReference>